<dbReference type="EMBL" id="SRLO01000279">
    <property type="protein sequence ID" value="TNN63169.1"/>
    <property type="molecule type" value="Genomic_DNA"/>
</dbReference>
<protein>
    <submittedName>
        <fullName evidence="1">Uncharacterized protein</fullName>
    </submittedName>
</protein>
<accession>A0A4Z2HBH4</accession>
<dbReference type="Proteomes" id="UP000314294">
    <property type="component" value="Unassembled WGS sequence"/>
</dbReference>
<proteinExistence type="predicted"/>
<organism evidence="1 2">
    <name type="scientific">Liparis tanakae</name>
    <name type="common">Tanaka's snailfish</name>
    <dbReference type="NCBI Taxonomy" id="230148"/>
    <lineage>
        <taxon>Eukaryota</taxon>
        <taxon>Metazoa</taxon>
        <taxon>Chordata</taxon>
        <taxon>Craniata</taxon>
        <taxon>Vertebrata</taxon>
        <taxon>Euteleostomi</taxon>
        <taxon>Actinopterygii</taxon>
        <taxon>Neopterygii</taxon>
        <taxon>Teleostei</taxon>
        <taxon>Neoteleostei</taxon>
        <taxon>Acanthomorphata</taxon>
        <taxon>Eupercaria</taxon>
        <taxon>Perciformes</taxon>
        <taxon>Cottioidei</taxon>
        <taxon>Cottales</taxon>
        <taxon>Liparidae</taxon>
        <taxon>Liparis</taxon>
    </lineage>
</organism>
<keyword evidence="2" id="KW-1185">Reference proteome</keyword>
<comment type="caution">
    <text evidence="1">The sequence shown here is derived from an EMBL/GenBank/DDBJ whole genome shotgun (WGS) entry which is preliminary data.</text>
</comment>
<name>A0A4Z2HBH4_9TELE</name>
<gene>
    <name evidence="1" type="ORF">EYF80_026633</name>
</gene>
<sequence length="74" mass="8554">MTERGARCPWRRADMFHSVRALRHIGSVSHGPPRLLAKRRFVVHLLLHEVQDVEEHLVGIVLHRNCKASSEVVR</sequence>
<reference evidence="1 2" key="1">
    <citation type="submission" date="2019-03" db="EMBL/GenBank/DDBJ databases">
        <title>First draft genome of Liparis tanakae, snailfish: a comprehensive survey of snailfish specific genes.</title>
        <authorList>
            <person name="Kim W."/>
            <person name="Song I."/>
            <person name="Jeong J.-H."/>
            <person name="Kim D."/>
            <person name="Kim S."/>
            <person name="Ryu S."/>
            <person name="Song J.Y."/>
            <person name="Lee S.K."/>
        </authorList>
    </citation>
    <scope>NUCLEOTIDE SEQUENCE [LARGE SCALE GENOMIC DNA]</scope>
    <source>
        <tissue evidence="1">Muscle</tissue>
    </source>
</reference>
<dbReference type="AlphaFoldDB" id="A0A4Z2HBH4"/>
<evidence type="ECO:0000313" key="2">
    <source>
        <dbReference type="Proteomes" id="UP000314294"/>
    </source>
</evidence>
<evidence type="ECO:0000313" key="1">
    <source>
        <dbReference type="EMBL" id="TNN63169.1"/>
    </source>
</evidence>